<dbReference type="Proteomes" id="UP001254608">
    <property type="component" value="Unassembled WGS sequence"/>
</dbReference>
<evidence type="ECO:0000313" key="2">
    <source>
        <dbReference type="EMBL" id="MDT0497475.1"/>
    </source>
</evidence>
<evidence type="ECO:0000256" key="1">
    <source>
        <dbReference type="SAM" id="MobiDB-lite"/>
    </source>
</evidence>
<protein>
    <submittedName>
        <fullName evidence="2">Uncharacterized protein</fullName>
    </submittedName>
</protein>
<name>A0ABU2WHX6_9GAMM</name>
<comment type="caution">
    <text evidence="2">The sequence shown here is derived from an EMBL/GenBank/DDBJ whole genome shotgun (WGS) entry which is preliminary data.</text>
</comment>
<reference evidence="2 3" key="1">
    <citation type="submission" date="2023-09" db="EMBL/GenBank/DDBJ databases">
        <authorList>
            <person name="Rey-Velasco X."/>
        </authorList>
    </citation>
    <scope>NUCLEOTIDE SEQUENCE [LARGE SCALE GENOMIC DNA]</scope>
    <source>
        <strain evidence="2 3">W345</strain>
    </source>
</reference>
<feature type="compositionally biased region" description="Basic and acidic residues" evidence="1">
    <location>
        <begin position="11"/>
        <end position="22"/>
    </location>
</feature>
<sequence>MNCGKRSLTLDPHRAGHIEGLPRKNHARRCRDRIVPVGRAGAGRPGREAAAVLELEESLRDPRVRACGLVDDVGGKPAFHYPVRLDDAWRPSLAPAPRLGQPQS</sequence>
<feature type="region of interest" description="Disordered" evidence="1">
    <location>
        <begin position="1"/>
        <end position="24"/>
    </location>
</feature>
<evidence type="ECO:0000313" key="3">
    <source>
        <dbReference type="Proteomes" id="UP001254608"/>
    </source>
</evidence>
<organism evidence="2 3">
    <name type="scientific">Banduia mediterranea</name>
    <dbReference type="NCBI Taxonomy" id="3075609"/>
    <lineage>
        <taxon>Bacteria</taxon>
        <taxon>Pseudomonadati</taxon>
        <taxon>Pseudomonadota</taxon>
        <taxon>Gammaproteobacteria</taxon>
        <taxon>Nevskiales</taxon>
        <taxon>Algiphilaceae</taxon>
        <taxon>Banduia</taxon>
    </lineage>
</organism>
<gene>
    <name evidence="2" type="ORF">RM530_08870</name>
</gene>
<dbReference type="EMBL" id="JAVRIC010000010">
    <property type="protein sequence ID" value="MDT0497475.1"/>
    <property type="molecule type" value="Genomic_DNA"/>
</dbReference>
<accession>A0ABU2WHX6</accession>
<keyword evidence="3" id="KW-1185">Reference proteome</keyword>
<dbReference type="RefSeq" id="WP_311364866.1">
    <property type="nucleotide sequence ID" value="NZ_JAVRIC010000010.1"/>
</dbReference>
<proteinExistence type="predicted"/>